<dbReference type="PROSITE" id="PS51197">
    <property type="entry name" value="HTH_RRF2_2"/>
    <property type="match status" value="1"/>
</dbReference>
<keyword evidence="2" id="KW-1185">Reference proteome</keyword>
<dbReference type="PANTHER" id="PTHR33221">
    <property type="entry name" value="WINGED HELIX-TURN-HELIX TRANSCRIPTIONAL REGULATOR, RRF2 FAMILY"/>
    <property type="match status" value="1"/>
</dbReference>
<dbReference type="Pfam" id="PF02082">
    <property type="entry name" value="Rrf2"/>
    <property type="match status" value="1"/>
</dbReference>
<gene>
    <name evidence="1" type="ORF">MKY91_05280</name>
</gene>
<dbReference type="RefSeq" id="WP_343129678.1">
    <property type="nucleotide sequence ID" value="NZ_JBCITK010000001.1"/>
</dbReference>
<organism evidence="1 2">
    <name type="scientific">Alkalicoccobacillus gibsonii</name>
    <dbReference type="NCBI Taxonomy" id="79881"/>
    <lineage>
        <taxon>Bacteria</taxon>
        <taxon>Bacillati</taxon>
        <taxon>Bacillota</taxon>
        <taxon>Bacilli</taxon>
        <taxon>Bacillales</taxon>
        <taxon>Bacillaceae</taxon>
        <taxon>Alkalicoccobacillus</taxon>
    </lineage>
</organism>
<dbReference type="Proteomes" id="UP001418796">
    <property type="component" value="Unassembled WGS sequence"/>
</dbReference>
<accession>A0ABU9VFE6</accession>
<evidence type="ECO:0000313" key="2">
    <source>
        <dbReference type="Proteomes" id="UP001418796"/>
    </source>
</evidence>
<protein>
    <submittedName>
        <fullName evidence="1">Rrf2 family transcriptional regulator</fullName>
    </submittedName>
</protein>
<dbReference type="NCBIfam" id="TIGR00738">
    <property type="entry name" value="rrf2_super"/>
    <property type="match status" value="1"/>
</dbReference>
<name>A0ABU9VFE6_9BACI</name>
<evidence type="ECO:0000313" key="1">
    <source>
        <dbReference type="EMBL" id="MEN0642568.1"/>
    </source>
</evidence>
<comment type="caution">
    <text evidence="1">The sequence shown here is derived from an EMBL/GenBank/DDBJ whole genome shotgun (WGS) entry which is preliminary data.</text>
</comment>
<reference evidence="1 2" key="1">
    <citation type="submission" date="2024-03" db="EMBL/GenBank/DDBJ databases">
        <title>Bacilli Hybrid Assemblies.</title>
        <authorList>
            <person name="Kovac J."/>
        </authorList>
    </citation>
    <scope>NUCLEOTIDE SEQUENCE [LARGE SCALE GENOMIC DNA]</scope>
    <source>
        <strain evidence="1 2">FSL R7-0666</strain>
    </source>
</reference>
<dbReference type="PROSITE" id="PS01332">
    <property type="entry name" value="HTH_RRF2_1"/>
    <property type="match status" value="1"/>
</dbReference>
<dbReference type="InterPro" id="IPR030489">
    <property type="entry name" value="TR_Rrf2-type_CS"/>
</dbReference>
<dbReference type="Gene3D" id="1.10.10.10">
    <property type="entry name" value="Winged helix-like DNA-binding domain superfamily/Winged helix DNA-binding domain"/>
    <property type="match status" value="1"/>
</dbReference>
<dbReference type="InterPro" id="IPR036388">
    <property type="entry name" value="WH-like_DNA-bd_sf"/>
</dbReference>
<dbReference type="EMBL" id="JBCITK010000001">
    <property type="protein sequence ID" value="MEN0642568.1"/>
    <property type="molecule type" value="Genomic_DNA"/>
</dbReference>
<dbReference type="PANTHER" id="PTHR33221:SF15">
    <property type="entry name" value="HTH-TYPE TRANSCRIPTIONAL REGULATOR YWGB-RELATED"/>
    <property type="match status" value="1"/>
</dbReference>
<proteinExistence type="predicted"/>
<dbReference type="InterPro" id="IPR000944">
    <property type="entry name" value="Tscrpt_reg_Rrf2"/>
</dbReference>
<dbReference type="InterPro" id="IPR036390">
    <property type="entry name" value="WH_DNA-bd_sf"/>
</dbReference>
<dbReference type="SUPFAM" id="SSF46785">
    <property type="entry name" value="Winged helix' DNA-binding domain"/>
    <property type="match status" value="1"/>
</dbReference>
<sequence>MHIKSGFEQSVYALLLLDMLPEKAVLPGEAISEHLSNSPSYLQKLIRKLVHAGIVTSVTGVKGGFKLSKKSKDIRIYDVYVAIEGNQSMYSSNGVLSSLLRLDKDDCECLLEDIMLEAESNWIHTLKQKTISTLAKDLQSGPFDSKVKPIEKWIHEKMVL</sequence>